<reference evidence="1" key="2">
    <citation type="journal article" date="2023" name="Microbiol Resour">
        <title>Decontamination and Annotation of the Draft Genome Sequence of the Oomycete Lagenidium giganteum ARSEF 373.</title>
        <authorList>
            <person name="Morgan W.R."/>
            <person name="Tartar A."/>
        </authorList>
    </citation>
    <scope>NUCLEOTIDE SEQUENCE</scope>
    <source>
        <strain evidence="1">ARSEF 373</strain>
    </source>
</reference>
<proteinExistence type="predicted"/>
<protein>
    <recommendedName>
        <fullName evidence="3">ISXO2-like transposase domain-containing protein</fullName>
    </recommendedName>
</protein>
<organism evidence="1 2">
    <name type="scientific">Lagenidium giganteum</name>
    <dbReference type="NCBI Taxonomy" id="4803"/>
    <lineage>
        <taxon>Eukaryota</taxon>
        <taxon>Sar</taxon>
        <taxon>Stramenopiles</taxon>
        <taxon>Oomycota</taxon>
        <taxon>Peronosporomycetes</taxon>
        <taxon>Pythiales</taxon>
        <taxon>Pythiaceae</taxon>
    </lineage>
</organism>
<name>A0AAV2ZKQ7_9STRA</name>
<evidence type="ECO:0000313" key="1">
    <source>
        <dbReference type="EMBL" id="DBA05029.1"/>
    </source>
</evidence>
<sequence>AGHVLKIDETSLAEKSKYGRGKKYTEFWVFGGYDRNSRKWFAAITFSDRTKPTLTAAIAEMILPQSHSDQFASYASTNGKHTSANNPNLKHLACTHTWVTHSKNFVDAK</sequence>
<evidence type="ECO:0008006" key="3">
    <source>
        <dbReference type="Google" id="ProtNLM"/>
    </source>
</evidence>
<accession>A0AAV2ZKQ7</accession>
<gene>
    <name evidence="1" type="ORF">N0F65_000717</name>
</gene>
<dbReference type="AlphaFoldDB" id="A0AAV2ZKQ7"/>
<dbReference type="PANTHER" id="PTHR47163">
    <property type="entry name" value="DDE_TNP_IS1595 DOMAIN-CONTAINING PROTEIN"/>
    <property type="match status" value="1"/>
</dbReference>
<feature type="non-terminal residue" evidence="1">
    <location>
        <position position="1"/>
    </location>
</feature>
<dbReference type="Proteomes" id="UP001146120">
    <property type="component" value="Unassembled WGS sequence"/>
</dbReference>
<dbReference type="PANTHER" id="PTHR47163:SF2">
    <property type="entry name" value="SI:DKEY-17M8.2"/>
    <property type="match status" value="1"/>
</dbReference>
<keyword evidence="2" id="KW-1185">Reference proteome</keyword>
<evidence type="ECO:0000313" key="2">
    <source>
        <dbReference type="Proteomes" id="UP001146120"/>
    </source>
</evidence>
<dbReference type="EMBL" id="DAKRPA010000003">
    <property type="protein sequence ID" value="DBA05029.1"/>
    <property type="molecule type" value="Genomic_DNA"/>
</dbReference>
<comment type="caution">
    <text evidence="1">The sequence shown here is derived from an EMBL/GenBank/DDBJ whole genome shotgun (WGS) entry which is preliminary data.</text>
</comment>
<reference evidence="1" key="1">
    <citation type="submission" date="2022-11" db="EMBL/GenBank/DDBJ databases">
        <authorList>
            <person name="Morgan W.R."/>
            <person name="Tartar A."/>
        </authorList>
    </citation>
    <scope>NUCLEOTIDE SEQUENCE</scope>
    <source>
        <strain evidence="1">ARSEF 373</strain>
    </source>
</reference>
<dbReference type="InterPro" id="IPR053164">
    <property type="entry name" value="IS1016-like_transposase"/>
</dbReference>